<dbReference type="Gene3D" id="2.60.120.10">
    <property type="entry name" value="Jelly Rolls"/>
    <property type="match status" value="1"/>
</dbReference>
<evidence type="ECO:0000256" key="1">
    <source>
        <dbReference type="ARBA" id="ARBA00023159"/>
    </source>
</evidence>
<dbReference type="SUPFAM" id="SSF46785">
    <property type="entry name" value="Winged helix' DNA-binding domain"/>
    <property type="match status" value="1"/>
</dbReference>
<dbReference type="Gene3D" id="1.10.10.10">
    <property type="entry name" value="Winged helix-like DNA-binding domain superfamily/Winged helix DNA-binding domain"/>
    <property type="match status" value="1"/>
</dbReference>
<dbReference type="EMBL" id="JNFA01000031">
    <property type="protein sequence ID" value="KGL37537.1"/>
    <property type="molecule type" value="Genomic_DNA"/>
</dbReference>
<dbReference type="InterPro" id="IPR014710">
    <property type="entry name" value="RmlC-like_jellyroll"/>
</dbReference>
<dbReference type="InterPro" id="IPR036388">
    <property type="entry name" value="WH-like_DNA-bd_sf"/>
</dbReference>
<protein>
    <recommendedName>
        <fullName evidence="4">HTH crp-type domain-containing protein</fullName>
    </recommendedName>
</protein>
<dbReference type="InterPro" id="IPR036390">
    <property type="entry name" value="WH_DNA-bd_sf"/>
</dbReference>
<evidence type="ECO:0000313" key="3">
    <source>
        <dbReference type="Proteomes" id="UP000029844"/>
    </source>
</evidence>
<accession>A0A099VXN6</accession>
<dbReference type="GeneID" id="58718841"/>
<keyword evidence="3" id="KW-1185">Reference proteome</keyword>
<dbReference type="Proteomes" id="UP000029844">
    <property type="component" value="Unassembled WGS sequence"/>
</dbReference>
<dbReference type="eggNOG" id="COG0664">
    <property type="taxonomic scope" value="Bacteria"/>
</dbReference>
<evidence type="ECO:0008006" key="4">
    <source>
        <dbReference type="Google" id="ProtNLM"/>
    </source>
</evidence>
<sequence>MYNSEYINSLTNYNRVLLMLNKSEDFYEHSRQLKLKKGEKIYLDAHRDHCYLIQSGFIQVSNVIDDKPNFLYISQHGDFPVLPVVSKYIPREIRLEVLADALVWVIDFQFLKNCLLLEDPKNFVLISQMENVIIDIARVNTLAQISAQQRIQYLLEYLAENFGIVDGHGYRLLPPFLTYNKLSEFSNLSKSHTIKIVEKLKEDGLITIKKGQWIILDIDAIRVSHFFVAPFINRKKY</sequence>
<gene>
    <name evidence="2" type="ORF">EP57_16035</name>
</gene>
<reference evidence="2 3" key="1">
    <citation type="submission" date="2014-05" db="EMBL/GenBank/DDBJ databases">
        <title>Novel Listeriaceae from food processing environments.</title>
        <authorList>
            <person name="den Bakker H.C."/>
        </authorList>
    </citation>
    <scope>NUCLEOTIDE SEQUENCE [LARGE SCALE GENOMIC DNA]</scope>
    <source>
        <strain evidence="2 3">FSL A5-0281</strain>
    </source>
</reference>
<keyword evidence="1" id="KW-0010">Activator</keyword>
<evidence type="ECO:0000313" key="2">
    <source>
        <dbReference type="EMBL" id="KGL37537.1"/>
    </source>
</evidence>
<comment type="caution">
    <text evidence="2">The sequence shown here is derived from an EMBL/GenBank/DDBJ whole genome shotgun (WGS) entry which is preliminary data.</text>
</comment>
<dbReference type="STRING" id="1552123.EP57_16035"/>
<name>A0A099VXN6_9LIST</name>
<dbReference type="AlphaFoldDB" id="A0A099VXN6"/>
<organism evidence="2 3">
    <name type="scientific">Listeria booriae</name>
    <dbReference type="NCBI Taxonomy" id="1552123"/>
    <lineage>
        <taxon>Bacteria</taxon>
        <taxon>Bacillati</taxon>
        <taxon>Bacillota</taxon>
        <taxon>Bacilli</taxon>
        <taxon>Bacillales</taxon>
        <taxon>Listeriaceae</taxon>
        <taxon>Listeria</taxon>
    </lineage>
</organism>
<dbReference type="RefSeq" id="WP_036088250.1">
    <property type="nucleotide sequence ID" value="NZ_CBCSHQ010000009.1"/>
</dbReference>
<dbReference type="SUPFAM" id="SSF51206">
    <property type="entry name" value="cAMP-binding domain-like"/>
    <property type="match status" value="1"/>
</dbReference>
<proteinExistence type="predicted"/>
<dbReference type="OrthoDB" id="9810708at2"/>
<dbReference type="InterPro" id="IPR018490">
    <property type="entry name" value="cNMP-bd_dom_sf"/>
</dbReference>